<dbReference type="OrthoDB" id="10013867at2"/>
<feature type="transmembrane region" description="Helical" evidence="1">
    <location>
        <begin position="36"/>
        <end position="54"/>
    </location>
</feature>
<keyword evidence="1" id="KW-0812">Transmembrane</keyword>
<dbReference type="AlphaFoldDB" id="A0A2K9LUF0"/>
<sequence>MQRKSIRTIMIWNILMSLITLTSFELFIYLNIITLVSIYLCTSFIAAKFINLYIKDVKNINNKSVFKKSNSFNEISNLLILILPICFLNQGYNSIFTNDYSEIILKMNSYSISFVFFLFLLSNIFFNLILDSVKQVIIIFKKMINKIVYLYKKYLFKVNYFIIELIVFKEFNKLWGIFSKIFLSFQKVKIYKMNFHRSVKRVNYHSRLLIV</sequence>
<protein>
    <recommendedName>
        <fullName evidence="4">Transmembrane protein</fullName>
    </recommendedName>
</protein>
<reference evidence="2 3" key="1">
    <citation type="submission" date="2017-12" db="EMBL/GenBank/DDBJ databases">
        <title>Complete genome sequence of Spiroplasma monobiae MQ-1 (ATCC 33825).</title>
        <authorList>
            <person name="Tsai Y.-M."/>
            <person name="Lo W.-S."/>
            <person name="Wu P.-S."/>
            <person name="Cho S.-T."/>
            <person name="Kuo C.-H."/>
        </authorList>
    </citation>
    <scope>NUCLEOTIDE SEQUENCE [LARGE SCALE GENOMIC DNA]</scope>
    <source>
        <strain evidence="2 3">MQ-1</strain>
    </source>
</reference>
<gene>
    <name evidence="2" type="ORF">SMONO_v1c04270</name>
</gene>
<dbReference type="EMBL" id="CP025543">
    <property type="protein sequence ID" value="AUM62676.1"/>
    <property type="molecule type" value="Genomic_DNA"/>
</dbReference>
<feature type="transmembrane region" description="Helical" evidence="1">
    <location>
        <begin position="75"/>
        <end position="92"/>
    </location>
</feature>
<feature type="transmembrane region" description="Helical" evidence="1">
    <location>
        <begin position="12"/>
        <end position="30"/>
    </location>
</feature>
<evidence type="ECO:0000313" key="3">
    <source>
        <dbReference type="Proteomes" id="UP000234790"/>
    </source>
</evidence>
<proteinExistence type="predicted"/>
<keyword evidence="1" id="KW-1133">Transmembrane helix</keyword>
<dbReference type="KEGG" id="smoo:SMONO_v1c04270"/>
<evidence type="ECO:0000313" key="2">
    <source>
        <dbReference type="EMBL" id="AUM62676.1"/>
    </source>
</evidence>
<dbReference type="RefSeq" id="WP_101780733.1">
    <property type="nucleotide sequence ID" value="NZ_CP025543.1"/>
</dbReference>
<keyword evidence="1" id="KW-0472">Membrane</keyword>
<organism evidence="2 3">
    <name type="scientific">Spiroplasma monobiae MQ-1</name>
    <dbReference type="NCBI Taxonomy" id="1336748"/>
    <lineage>
        <taxon>Bacteria</taxon>
        <taxon>Bacillati</taxon>
        <taxon>Mycoplasmatota</taxon>
        <taxon>Mollicutes</taxon>
        <taxon>Entomoplasmatales</taxon>
        <taxon>Spiroplasmataceae</taxon>
        <taxon>Spiroplasma</taxon>
    </lineage>
</organism>
<evidence type="ECO:0000256" key="1">
    <source>
        <dbReference type="SAM" id="Phobius"/>
    </source>
</evidence>
<accession>A0A2K9LUF0</accession>
<feature type="transmembrane region" description="Helical" evidence="1">
    <location>
        <begin position="112"/>
        <end position="130"/>
    </location>
</feature>
<keyword evidence="3" id="KW-1185">Reference proteome</keyword>
<dbReference type="Proteomes" id="UP000234790">
    <property type="component" value="Chromosome"/>
</dbReference>
<evidence type="ECO:0008006" key="4">
    <source>
        <dbReference type="Google" id="ProtNLM"/>
    </source>
</evidence>
<name>A0A2K9LUF0_SPISQ</name>